<reference evidence="2" key="2">
    <citation type="submission" date="2020-05" db="UniProtKB">
        <authorList>
            <consortium name="EnsemblMetazoa"/>
        </authorList>
    </citation>
    <scope>IDENTIFICATION</scope>
    <source>
        <strain evidence="2">MINIMUS1</strain>
    </source>
</reference>
<accession>A0A182WPU5</accession>
<dbReference type="VEuPathDB" id="VectorBase:AMIN014684"/>
<dbReference type="AlphaFoldDB" id="A0A182WPU5"/>
<reference evidence="3" key="1">
    <citation type="submission" date="2013-03" db="EMBL/GenBank/DDBJ databases">
        <title>The Genome Sequence of Anopheles minimus MINIMUS1.</title>
        <authorList>
            <consortium name="The Broad Institute Genomics Platform"/>
            <person name="Neafsey D.E."/>
            <person name="Walton C."/>
            <person name="Walker B."/>
            <person name="Young S.K."/>
            <person name="Zeng Q."/>
            <person name="Gargeya S."/>
            <person name="Fitzgerald M."/>
            <person name="Haas B."/>
            <person name="Abouelleil A."/>
            <person name="Allen A.W."/>
            <person name="Alvarado L."/>
            <person name="Arachchi H.M."/>
            <person name="Berlin A.M."/>
            <person name="Chapman S.B."/>
            <person name="Gainer-Dewar J."/>
            <person name="Goldberg J."/>
            <person name="Griggs A."/>
            <person name="Gujja S."/>
            <person name="Hansen M."/>
            <person name="Howarth C."/>
            <person name="Imamovic A."/>
            <person name="Ireland A."/>
            <person name="Larimer J."/>
            <person name="McCowan C."/>
            <person name="Murphy C."/>
            <person name="Pearson M."/>
            <person name="Poon T.W."/>
            <person name="Priest M."/>
            <person name="Roberts A."/>
            <person name="Saif S."/>
            <person name="Shea T."/>
            <person name="Sisk P."/>
            <person name="Sykes S."/>
            <person name="Wortman J."/>
            <person name="Nusbaum C."/>
            <person name="Birren B."/>
        </authorList>
    </citation>
    <scope>NUCLEOTIDE SEQUENCE [LARGE SCALE GENOMIC DNA]</scope>
    <source>
        <strain evidence="3">MINIMUS1</strain>
    </source>
</reference>
<evidence type="ECO:0000256" key="1">
    <source>
        <dbReference type="SAM" id="MobiDB-lite"/>
    </source>
</evidence>
<proteinExistence type="predicted"/>
<sequence>MAPVSLGTGSPRGEATGMARHIISINISISTIITIQQTDFSRGNGKRSKKGNHSVMVVETDHLEKMR</sequence>
<evidence type="ECO:0000313" key="2">
    <source>
        <dbReference type="EnsemblMetazoa" id="AMIN014684-PA"/>
    </source>
</evidence>
<dbReference type="Proteomes" id="UP000075920">
    <property type="component" value="Unassembled WGS sequence"/>
</dbReference>
<dbReference type="EnsemblMetazoa" id="AMIN014684-RA">
    <property type="protein sequence ID" value="AMIN014684-PA"/>
    <property type="gene ID" value="AMIN014684"/>
</dbReference>
<organism evidence="2 3">
    <name type="scientific">Anopheles minimus</name>
    <dbReference type="NCBI Taxonomy" id="112268"/>
    <lineage>
        <taxon>Eukaryota</taxon>
        <taxon>Metazoa</taxon>
        <taxon>Ecdysozoa</taxon>
        <taxon>Arthropoda</taxon>
        <taxon>Hexapoda</taxon>
        <taxon>Insecta</taxon>
        <taxon>Pterygota</taxon>
        <taxon>Neoptera</taxon>
        <taxon>Endopterygota</taxon>
        <taxon>Diptera</taxon>
        <taxon>Nematocera</taxon>
        <taxon>Culicoidea</taxon>
        <taxon>Culicidae</taxon>
        <taxon>Anophelinae</taxon>
        <taxon>Anopheles</taxon>
    </lineage>
</organism>
<name>A0A182WPU5_9DIPT</name>
<keyword evidence="3" id="KW-1185">Reference proteome</keyword>
<protein>
    <submittedName>
        <fullName evidence="2">Uncharacterized protein</fullName>
    </submittedName>
</protein>
<evidence type="ECO:0000313" key="3">
    <source>
        <dbReference type="Proteomes" id="UP000075920"/>
    </source>
</evidence>
<feature type="region of interest" description="Disordered" evidence="1">
    <location>
        <begin position="41"/>
        <end position="67"/>
    </location>
</feature>